<dbReference type="GO" id="GO:0004048">
    <property type="term" value="F:anthranilate phosphoribosyltransferase activity"/>
    <property type="evidence" value="ECO:0007669"/>
    <property type="project" value="InterPro"/>
</dbReference>
<sequence>MSATPFSCAALMREIGRGKDGSRALSRDQSHSLMAAIFDGGVSDLELGAVLIALRMKGEVAAEIAGFLDAVDTRCVAVTSGSDTPVVVLPTYNGSRHAPNLVPLLALTLAGAGVPVIMHGQASDPAAQGAGSNKTRITTLEILQRLGVSPATSAAEASSQLAANRLTYLPLATACPGLARLVSLRRVLGVRNVSHTLAKLLRPVAGPSLLLSAYTHPEFGDMLGELFTLKPQASLLMRGTEGEAVANVRRPQAVVEWLGGTPTTVIEAAAGSPAELPTLPDRDAGATADWIRAVQMGEQPLPDAMARQRDAILATVGRMSAGGAA</sequence>
<evidence type="ECO:0000256" key="2">
    <source>
        <dbReference type="ARBA" id="ARBA00022679"/>
    </source>
</evidence>
<dbReference type="Proteomes" id="UP000542125">
    <property type="component" value="Unassembled WGS sequence"/>
</dbReference>
<dbReference type="InterPro" id="IPR005940">
    <property type="entry name" value="Anthranilate_Pribosyl_Tfrase"/>
</dbReference>
<gene>
    <name evidence="4" type="ORF">FHW18_000568</name>
</gene>
<dbReference type="SUPFAM" id="SSF52418">
    <property type="entry name" value="Nucleoside phosphorylase/phosphoribosyltransferase catalytic domain"/>
    <property type="match status" value="1"/>
</dbReference>
<dbReference type="InterPro" id="IPR017459">
    <property type="entry name" value="Glycosyl_Trfase_fam3_N_dom"/>
</dbReference>
<keyword evidence="1 4" id="KW-0328">Glycosyltransferase</keyword>
<evidence type="ECO:0000259" key="3">
    <source>
        <dbReference type="Pfam" id="PF02885"/>
    </source>
</evidence>
<name>A0A7Y9IQR9_9BURK</name>
<proteinExistence type="predicted"/>
<dbReference type="NCBIfam" id="NF006005">
    <property type="entry name" value="PRK08136.1"/>
    <property type="match status" value="1"/>
</dbReference>
<dbReference type="Gene3D" id="3.40.1030.10">
    <property type="entry name" value="Nucleoside phosphorylase/phosphoribosyltransferase catalytic domain"/>
    <property type="match status" value="1"/>
</dbReference>
<feature type="domain" description="Glycosyl transferase family 3 N-terminal" evidence="3">
    <location>
        <begin position="20"/>
        <end position="71"/>
    </location>
</feature>
<keyword evidence="2 4" id="KW-0808">Transferase</keyword>
<evidence type="ECO:0000313" key="4">
    <source>
        <dbReference type="EMBL" id="NYE81297.1"/>
    </source>
</evidence>
<comment type="caution">
    <text evidence="4">The sequence shown here is derived from an EMBL/GenBank/DDBJ whole genome shotgun (WGS) entry which is preliminary data.</text>
</comment>
<evidence type="ECO:0000256" key="1">
    <source>
        <dbReference type="ARBA" id="ARBA00022676"/>
    </source>
</evidence>
<dbReference type="EMBL" id="JACBYR010000001">
    <property type="protein sequence ID" value="NYE81297.1"/>
    <property type="molecule type" value="Genomic_DNA"/>
</dbReference>
<reference evidence="4 5" key="1">
    <citation type="submission" date="2020-07" db="EMBL/GenBank/DDBJ databases">
        <title>Genomic Encyclopedia of Type Strains, Phase IV (KMG-V): Genome sequencing to study the core and pangenomes of soil and plant-associated prokaryotes.</title>
        <authorList>
            <person name="Whitman W."/>
        </authorList>
    </citation>
    <scope>NUCLEOTIDE SEQUENCE [LARGE SCALE GENOMIC DNA]</scope>
    <source>
        <strain evidence="4 5">SAS40</strain>
    </source>
</reference>
<accession>A0A7Y9IQR9</accession>
<dbReference type="GO" id="GO:0000162">
    <property type="term" value="P:L-tryptophan biosynthetic process"/>
    <property type="evidence" value="ECO:0007669"/>
    <property type="project" value="InterPro"/>
</dbReference>
<dbReference type="InterPro" id="IPR036320">
    <property type="entry name" value="Glycosyl_Trfase_fam3_N_dom_sf"/>
</dbReference>
<dbReference type="AlphaFoldDB" id="A0A7Y9IQR9"/>
<organism evidence="4 5">
    <name type="scientific">Pigmentiphaga litoralis</name>
    <dbReference type="NCBI Taxonomy" id="516702"/>
    <lineage>
        <taxon>Bacteria</taxon>
        <taxon>Pseudomonadati</taxon>
        <taxon>Pseudomonadota</taxon>
        <taxon>Betaproteobacteria</taxon>
        <taxon>Burkholderiales</taxon>
        <taxon>Alcaligenaceae</taxon>
        <taxon>Pigmentiphaga</taxon>
    </lineage>
</organism>
<dbReference type="GO" id="GO:0005829">
    <property type="term" value="C:cytosol"/>
    <property type="evidence" value="ECO:0007669"/>
    <property type="project" value="TreeGrafter"/>
</dbReference>
<protein>
    <submittedName>
        <fullName evidence="4">Anthranilate phosphoribosyltransferase</fullName>
    </submittedName>
</protein>
<dbReference type="RefSeq" id="WP_179583206.1">
    <property type="nucleotide sequence ID" value="NZ_JACBYR010000001.1"/>
</dbReference>
<dbReference type="PANTHER" id="PTHR43285">
    <property type="entry name" value="ANTHRANILATE PHOSPHORIBOSYLTRANSFERASE"/>
    <property type="match status" value="1"/>
</dbReference>
<dbReference type="SUPFAM" id="SSF47648">
    <property type="entry name" value="Nucleoside phosphorylase/phosphoribosyltransferase N-terminal domain"/>
    <property type="match status" value="1"/>
</dbReference>
<dbReference type="InterPro" id="IPR035902">
    <property type="entry name" value="Nuc_phospho_transferase"/>
</dbReference>
<dbReference type="PANTHER" id="PTHR43285:SF4">
    <property type="entry name" value="TRANSFERASE"/>
    <property type="match status" value="1"/>
</dbReference>
<keyword evidence="5" id="KW-1185">Reference proteome</keyword>
<dbReference type="Gene3D" id="1.20.970.10">
    <property type="entry name" value="Transferase, Pyrimidine Nucleoside Phosphorylase, Chain C"/>
    <property type="match status" value="1"/>
</dbReference>
<evidence type="ECO:0000313" key="5">
    <source>
        <dbReference type="Proteomes" id="UP000542125"/>
    </source>
</evidence>
<dbReference type="Pfam" id="PF02885">
    <property type="entry name" value="Glycos_trans_3N"/>
    <property type="match status" value="1"/>
</dbReference>